<dbReference type="PRINTS" id="PR00455">
    <property type="entry name" value="HTHTETR"/>
</dbReference>
<comment type="caution">
    <text evidence="7">The sequence shown here is derived from an EMBL/GenBank/DDBJ whole genome shotgun (WGS) entry which is preliminary data.</text>
</comment>
<gene>
    <name evidence="7" type="ORF">GCM10010468_77650</name>
</gene>
<dbReference type="Gene3D" id="1.10.357.10">
    <property type="entry name" value="Tetracycline Repressor, domain 2"/>
    <property type="match status" value="1"/>
</dbReference>
<evidence type="ECO:0000256" key="5">
    <source>
        <dbReference type="SAM" id="MobiDB-lite"/>
    </source>
</evidence>
<dbReference type="EMBL" id="BAAAUV010000042">
    <property type="protein sequence ID" value="GAA3240760.1"/>
    <property type="molecule type" value="Genomic_DNA"/>
</dbReference>
<evidence type="ECO:0000256" key="4">
    <source>
        <dbReference type="PROSITE-ProRule" id="PRU00335"/>
    </source>
</evidence>
<organism evidence="7 8">
    <name type="scientific">Actinocorallia longicatena</name>
    <dbReference type="NCBI Taxonomy" id="111803"/>
    <lineage>
        <taxon>Bacteria</taxon>
        <taxon>Bacillati</taxon>
        <taxon>Actinomycetota</taxon>
        <taxon>Actinomycetes</taxon>
        <taxon>Streptosporangiales</taxon>
        <taxon>Thermomonosporaceae</taxon>
        <taxon>Actinocorallia</taxon>
    </lineage>
</organism>
<name>A0ABP6QLQ7_9ACTN</name>
<sequence>MQDDFSLEPRPGSVRPGGRTARTRQLVLDAALAEVSESGYAGVSIERIAKRAGVAPSTVYRRWRTVENVVLDIADKIATEHIELAPSQDLESDLRALTRGIVTLYRVPVHRTWMDVMVSSAVREERARDTLHQTLMSRIATTSAMVERAILRGEVPPDTDTEEVVRVAAAPLYYRMYITCEEIDEEIADRCARMAALAARNGILTKR</sequence>
<keyword evidence="1" id="KW-0805">Transcription regulation</keyword>
<dbReference type="SUPFAM" id="SSF48498">
    <property type="entry name" value="Tetracyclin repressor-like, C-terminal domain"/>
    <property type="match status" value="1"/>
</dbReference>
<dbReference type="InterPro" id="IPR011075">
    <property type="entry name" value="TetR_C"/>
</dbReference>
<evidence type="ECO:0000256" key="1">
    <source>
        <dbReference type="ARBA" id="ARBA00023015"/>
    </source>
</evidence>
<dbReference type="Pfam" id="PF16859">
    <property type="entry name" value="TetR_C_11"/>
    <property type="match status" value="1"/>
</dbReference>
<dbReference type="PANTHER" id="PTHR30055">
    <property type="entry name" value="HTH-TYPE TRANSCRIPTIONAL REGULATOR RUTR"/>
    <property type="match status" value="1"/>
</dbReference>
<dbReference type="Pfam" id="PF00440">
    <property type="entry name" value="TetR_N"/>
    <property type="match status" value="1"/>
</dbReference>
<dbReference type="InterPro" id="IPR001647">
    <property type="entry name" value="HTH_TetR"/>
</dbReference>
<keyword evidence="2 4" id="KW-0238">DNA-binding</keyword>
<dbReference type="InterPro" id="IPR036271">
    <property type="entry name" value="Tet_transcr_reg_TetR-rel_C_sf"/>
</dbReference>
<dbReference type="SUPFAM" id="SSF46689">
    <property type="entry name" value="Homeodomain-like"/>
    <property type="match status" value="1"/>
</dbReference>
<evidence type="ECO:0000313" key="8">
    <source>
        <dbReference type="Proteomes" id="UP001501237"/>
    </source>
</evidence>
<keyword evidence="3" id="KW-0804">Transcription</keyword>
<feature type="domain" description="HTH tetR-type" evidence="6">
    <location>
        <begin position="21"/>
        <end position="81"/>
    </location>
</feature>
<feature type="region of interest" description="Disordered" evidence="5">
    <location>
        <begin position="1"/>
        <end position="20"/>
    </location>
</feature>
<protein>
    <submittedName>
        <fullName evidence="7">TetR/AcrR family transcriptional regulator</fullName>
    </submittedName>
</protein>
<dbReference type="Gene3D" id="1.10.10.60">
    <property type="entry name" value="Homeodomain-like"/>
    <property type="match status" value="1"/>
</dbReference>
<keyword evidence="8" id="KW-1185">Reference proteome</keyword>
<dbReference type="InterPro" id="IPR009057">
    <property type="entry name" value="Homeodomain-like_sf"/>
</dbReference>
<accession>A0ABP6QLQ7</accession>
<proteinExistence type="predicted"/>
<reference evidence="8" key="1">
    <citation type="journal article" date="2019" name="Int. J. Syst. Evol. Microbiol.">
        <title>The Global Catalogue of Microorganisms (GCM) 10K type strain sequencing project: providing services to taxonomists for standard genome sequencing and annotation.</title>
        <authorList>
            <consortium name="The Broad Institute Genomics Platform"/>
            <consortium name="The Broad Institute Genome Sequencing Center for Infectious Disease"/>
            <person name="Wu L."/>
            <person name="Ma J."/>
        </authorList>
    </citation>
    <scope>NUCLEOTIDE SEQUENCE [LARGE SCALE GENOMIC DNA]</scope>
    <source>
        <strain evidence="8">JCM 9377</strain>
    </source>
</reference>
<evidence type="ECO:0000256" key="2">
    <source>
        <dbReference type="ARBA" id="ARBA00023125"/>
    </source>
</evidence>
<evidence type="ECO:0000256" key="3">
    <source>
        <dbReference type="ARBA" id="ARBA00023163"/>
    </source>
</evidence>
<dbReference type="InterPro" id="IPR050109">
    <property type="entry name" value="HTH-type_TetR-like_transc_reg"/>
</dbReference>
<dbReference type="Proteomes" id="UP001501237">
    <property type="component" value="Unassembled WGS sequence"/>
</dbReference>
<feature type="DNA-binding region" description="H-T-H motif" evidence="4">
    <location>
        <begin position="44"/>
        <end position="63"/>
    </location>
</feature>
<dbReference type="PROSITE" id="PS50977">
    <property type="entry name" value="HTH_TETR_2"/>
    <property type="match status" value="1"/>
</dbReference>
<evidence type="ECO:0000259" key="6">
    <source>
        <dbReference type="PROSITE" id="PS50977"/>
    </source>
</evidence>
<evidence type="ECO:0000313" key="7">
    <source>
        <dbReference type="EMBL" id="GAA3240760.1"/>
    </source>
</evidence>
<dbReference type="PANTHER" id="PTHR30055:SF148">
    <property type="entry name" value="TETR-FAMILY TRANSCRIPTIONAL REGULATOR"/>
    <property type="match status" value="1"/>
</dbReference>